<keyword evidence="6" id="KW-1185">Reference proteome</keyword>
<dbReference type="GO" id="GO:0006606">
    <property type="term" value="P:protein import into nucleus"/>
    <property type="evidence" value="ECO:0007669"/>
    <property type="project" value="TreeGrafter"/>
</dbReference>
<dbReference type="InterPro" id="IPR015943">
    <property type="entry name" value="WD40/YVTN_repeat-like_dom_sf"/>
</dbReference>
<gene>
    <name evidence="5" type="ORF">FBUS_10456</name>
</gene>
<evidence type="ECO:0000256" key="2">
    <source>
        <dbReference type="ARBA" id="ARBA00005569"/>
    </source>
</evidence>
<comment type="similarity">
    <text evidence="2">Belongs to the nucleoporin Nup133 family.</text>
</comment>
<accession>A0A8E0RU16</accession>
<dbReference type="GO" id="GO:0031080">
    <property type="term" value="C:nuclear pore outer ring"/>
    <property type="evidence" value="ECO:0007669"/>
    <property type="project" value="TreeGrafter"/>
</dbReference>
<comment type="caution">
    <text evidence="5">The sequence shown here is derived from an EMBL/GenBank/DDBJ whole genome shotgun (WGS) entry which is preliminary data.</text>
</comment>
<reference evidence="5" key="1">
    <citation type="submission" date="2019-05" db="EMBL/GenBank/DDBJ databases">
        <title>Annotation for the trematode Fasciolopsis buski.</title>
        <authorList>
            <person name="Choi Y.-J."/>
        </authorList>
    </citation>
    <scope>NUCLEOTIDE SEQUENCE</scope>
    <source>
        <strain evidence="5">HT</strain>
        <tissue evidence="5">Whole worm</tissue>
    </source>
</reference>
<keyword evidence="3" id="KW-0813">Transport</keyword>
<dbReference type="OrthoDB" id="6285121at2759"/>
<organism evidence="5 6">
    <name type="scientific">Fasciolopsis buskii</name>
    <dbReference type="NCBI Taxonomy" id="27845"/>
    <lineage>
        <taxon>Eukaryota</taxon>
        <taxon>Metazoa</taxon>
        <taxon>Spiralia</taxon>
        <taxon>Lophotrochozoa</taxon>
        <taxon>Platyhelminthes</taxon>
        <taxon>Trematoda</taxon>
        <taxon>Digenea</taxon>
        <taxon>Plagiorchiida</taxon>
        <taxon>Echinostomata</taxon>
        <taxon>Echinostomatoidea</taxon>
        <taxon>Fasciolidae</taxon>
        <taxon>Fasciolopsis</taxon>
    </lineage>
</organism>
<comment type="subcellular location">
    <subcellularLocation>
        <location evidence="1">Nucleus</location>
    </subcellularLocation>
</comment>
<dbReference type="GO" id="GO:0000972">
    <property type="term" value="P:transcription-dependent tethering of RNA polymerase II gene DNA at nuclear periphery"/>
    <property type="evidence" value="ECO:0007669"/>
    <property type="project" value="TreeGrafter"/>
</dbReference>
<dbReference type="GO" id="GO:0016973">
    <property type="term" value="P:poly(A)+ mRNA export from nucleus"/>
    <property type="evidence" value="ECO:0007669"/>
    <property type="project" value="TreeGrafter"/>
</dbReference>
<sequence length="166" mass="18023">MERVHSSLPVFAMESLKISKSKQDSSVEYHNSDSSVRFHPGGWVAIVAGNELFLWKYLTTSQTQPRSACLRFSLPSSDLPHTARLVCLLLPPSGPDTAITSLFPAGCLALSPCGQSLRLWPQLTRNYAHADVTPSALVNGLYGDEAIQMESTSMVSSFHAIGQCKA</sequence>
<evidence type="ECO:0000256" key="3">
    <source>
        <dbReference type="ARBA" id="ARBA00022448"/>
    </source>
</evidence>
<dbReference type="PANTHER" id="PTHR13405:SF11">
    <property type="entry name" value="NUCLEAR PORE COMPLEX PROTEIN NUP133"/>
    <property type="match status" value="1"/>
</dbReference>
<dbReference type="Proteomes" id="UP000728185">
    <property type="component" value="Unassembled WGS sequence"/>
</dbReference>
<dbReference type="Gene3D" id="2.130.10.10">
    <property type="entry name" value="YVTN repeat-like/Quinoprotein amine dehydrogenase"/>
    <property type="match status" value="1"/>
</dbReference>
<dbReference type="InterPro" id="IPR037624">
    <property type="entry name" value="Nup133-like"/>
</dbReference>
<proteinExistence type="inferred from homology"/>
<keyword evidence="4" id="KW-0539">Nucleus</keyword>
<dbReference type="AlphaFoldDB" id="A0A8E0RU16"/>
<dbReference type="EMBL" id="LUCM01008727">
    <property type="protein sequence ID" value="KAA0187973.1"/>
    <property type="molecule type" value="Genomic_DNA"/>
</dbReference>
<evidence type="ECO:0000313" key="6">
    <source>
        <dbReference type="Proteomes" id="UP000728185"/>
    </source>
</evidence>
<dbReference type="GO" id="GO:0017056">
    <property type="term" value="F:structural constituent of nuclear pore"/>
    <property type="evidence" value="ECO:0007669"/>
    <property type="project" value="InterPro"/>
</dbReference>
<evidence type="ECO:0008006" key="7">
    <source>
        <dbReference type="Google" id="ProtNLM"/>
    </source>
</evidence>
<evidence type="ECO:0000313" key="5">
    <source>
        <dbReference type="EMBL" id="KAA0187973.1"/>
    </source>
</evidence>
<dbReference type="PANTHER" id="PTHR13405">
    <property type="entry name" value="NUCLEAR PORE COMPLEX PROTEIN NUP133"/>
    <property type="match status" value="1"/>
</dbReference>
<protein>
    <recommendedName>
        <fullName evidence="7">Nucleoporin Nup133/Nup155-like N-terminal domain-containing protein</fullName>
    </recommendedName>
</protein>
<dbReference type="SUPFAM" id="SSF117289">
    <property type="entry name" value="Nucleoporin domain"/>
    <property type="match status" value="1"/>
</dbReference>
<evidence type="ECO:0000256" key="4">
    <source>
        <dbReference type="ARBA" id="ARBA00023242"/>
    </source>
</evidence>
<name>A0A8E0RU16_9TREM</name>
<evidence type="ECO:0000256" key="1">
    <source>
        <dbReference type="ARBA" id="ARBA00004123"/>
    </source>
</evidence>